<reference evidence="9 10" key="1">
    <citation type="journal article" date="2015" name="Nature">
        <title>rRNA introns, odd ribosomes, and small enigmatic genomes across a large radiation of phyla.</title>
        <authorList>
            <person name="Brown C.T."/>
            <person name="Hug L.A."/>
            <person name="Thomas B.C."/>
            <person name="Sharon I."/>
            <person name="Castelle C.J."/>
            <person name="Singh A."/>
            <person name="Wilkins M.J."/>
            <person name="Williams K.H."/>
            <person name="Banfield J.F."/>
        </authorList>
    </citation>
    <scope>NUCLEOTIDE SEQUENCE [LARGE SCALE GENOMIC DNA]</scope>
</reference>
<proteinExistence type="inferred from homology"/>
<evidence type="ECO:0000313" key="9">
    <source>
        <dbReference type="EMBL" id="KKP43937.1"/>
    </source>
</evidence>
<keyword evidence="5 9" id="KW-0269">Exonuclease</keyword>
<dbReference type="PANTHER" id="PTHR30255">
    <property type="entry name" value="SINGLE-STRANDED-DNA-SPECIFIC EXONUCLEASE RECJ"/>
    <property type="match status" value="1"/>
</dbReference>
<evidence type="ECO:0000256" key="3">
    <source>
        <dbReference type="ARBA" id="ARBA00022722"/>
    </source>
</evidence>
<dbReference type="InterPro" id="IPR001667">
    <property type="entry name" value="DDH_dom"/>
</dbReference>
<dbReference type="PANTHER" id="PTHR30255:SF2">
    <property type="entry name" value="SINGLE-STRANDED-DNA-SPECIFIC EXONUCLEASE RECJ"/>
    <property type="match status" value="1"/>
</dbReference>
<name>A0A0G0CKF9_9BACT</name>
<dbReference type="GO" id="GO:0006281">
    <property type="term" value="P:DNA repair"/>
    <property type="evidence" value="ECO:0007669"/>
    <property type="project" value="InterPro"/>
</dbReference>
<comment type="caution">
    <text evidence="9">The sequence shown here is derived from an EMBL/GenBank/DDBJ whole genome shotgun (WGS) entry which is preliminary data.</text>
</comment>
<dbReference type="Gene3D" id="3.90.1640.30">
    <property type="match status" value="1"/>
</dbReference>
<protein>
    <recommendedName>
        <fullName evidence="2">Single-stranded-DNA-specific exonuclease RecJ</fullName>
    </recommendedName>
</protein>
<evidence type="ECO:0000313" key="10">
    <source>
        <dbReference type="Proteomes" id="UP000034778"/>
    </source>
</evidence>
<evidence type="ECO:0000256" key="4">
    <source>
        <dbReference type="ARBA" id="ARBA00022801"/>
    </source>
</evidence>
<dbReference type="GO" id="GO:0003676">
    <property type="term" value="F:nucleic acid binding"/>
    <property type="evidence" value="ECO:0007669"/>
    <property type="project" value="InterPro"/>
</dbReference>
<gene>
    <name evidence="9" type="ORF">UR35_C0014G0010</name>
</gene>
<comment type="similarity">
    <text evidence="1">Belongs to the RecJ family.</text>
</comment>
<dbReference type="NCBIfam" id="TIGR00644">
    <property type="entry name" value="recJ"/>
    <property type="match status" value="1"/>
</dbReference>
<dbReference type="GO" id="GO:0008409">
    <property type="term" value="F:5'-3' exonuclease activity"/>
    <property type="evidence" value="ECO:0007669"/>
    <property type="project" value="InterPro"/>
</dbReference>
<dbReference type="SUPFAM" id="SSF64182">
    <property type="entry name" value="DHH phosphoesterases"/>
    <property type="match status" value="1"/>
</dbReference>
<keyword evidence="4" id="KW-0378">Hydrolase</keyword>
<dbReference type="Pfam" id="PF01368">
    <property type="entry name" value="DHH"/>
    <property type="match status" value="1"/>
</dbReference>
<dbReference type="InterPro" id="IPR038763">
    <property type="entry name" value="DHH_sf"/>
</dbReference>
<dbReference type="InterPro" id="IPR041122">
    <property type="entry name" value="RecJ_OB"/>
</dbReference>
<feature type="domain" description="DHHA1" evidence="7">
    <location>
        <begin position="317"/>
        <end position="404"/>
    </location>
</feature>
<dbReference type="AlphaFoldDB" id="A0A0G0CKF9"/>
<dbReference type="Pfam" id="PF17768">
    <property type="entry name" value="RecJ_OB"/>
    <property type="match status" value="1"/>
</dbReference>
<evidence type="ECO:0000256" key="2">
    <source>
        <dbReference type="ARBA" id="ARBA00019841"/>
    </source>
</evidence>
<dbReference type="Proteomes" id="UP000034778">
    <property type="component" value="Unassembled WGS sequence"/>
</dbReference>
<dbReference type="STRING" id="1618566.UR35_C0014G0010"/>
<feature type="domain" description="DDH" evidence="6">
    <location>
        <begin position="59"/>
        <end position="204"/>
    </location>
</feature>
<organism evidence="9 10">
    <name type="scientific">Candidatus Woesebacteria bacterium GW2011_GWB1_33_22</name>
    <dbReference type="NCBI Taxonomy" id="1618566"/>
    <lineage>
        <taxon>Bacteria</taxon>
        <taxon>Candidatus Woeseibacteriota</taxon>
    </lineage>
</organism>
<dbReference type="GO" id="GO:0006310">
    <property type="term" value="P:DNA recombination"/>
    <property type="evidence" value="ECO:0007669"/>
    <property type="project" value="InterPro"/>
</dbReference>
<accession>A0A0G0CKF9</accession>
<evidence type="ECO:0000259" key="8">
    <source>
        <dbReference type="Pfam" id="PF17768"/>
    </source>
</evidence>
<dbReference type="Gene3D" id="2.40.50.460">
    <property type="match status" value="1"/>
</dbReference>
<feature type="domain" description="RecJ OB" evidence="8">
    <location>
        <begin position="421"/>
        <end position="526"/>
    </location>
</feature>
<evidence type="ECO:0000256" key="5">
    <source>
        <dbReference type="ARBA" id="ARBA00022839"/>
    </source>
</evidence>
<dbReference type="EMBL" id="LBOW01000014">
    <property type="protein sequence ID" value="KKP43937.1"/>
    <property type="molecule type" value="Genomic_DNA"/>
</dbReference>
<evidence type="ECO:0000259" key="6">
    <source>
        <dbReference type="Pfam" id="PF01368"/>
    </source>
</evidence>
<dbReference type="PATRIC" id="fig|1618566.3.peg.930"/>
<dbReference type="InterPro" id="IPR051673">
    <property type="entry name" value="SSDNA_exonuclease_RecJ"/>
</dbReference>
<evidence type="ECO:0000259" key="7">
    <source>
        <dbReference type="Pfam" id="PF02272"/>
    </source>
</evidence>
<sequence>MKWQILSKGKNIIKELLKNRNIKTKKEVDEFLTPKFPESIKIHKNILNRLELAKKNKEKIVVFGDYDCDGVCAAAILWETLYKLGFDALPYIPDRFEEGYGIKTSSFEMLNAKNLNAKLIICVDNGIVAYDAITEAKKRNIDIIVLDHHTKGIKKLSTPYILHSTAVCGSALSWFLSRELSYRFGTRKAGSEPNRGLDLVAIGTIADQMSLLGINRSLVKYGLEDLQKTKRVGLKALIKSAGLDKVGVYEVGYILAPRINAMGRLSHALDSLRLLCTRDTKKADDLAKVLAETNIERQRIVDDVLIKAMQLVTEEKVVVIEGDYHEGVIGLASGKITEKFYRPSIVLSKGEKISKASARSIFGFNIIEAIKETGLIIEGGGHPMAAGFSIETSKISEFRLKINKLSQVKLTDDILEKKLKIDLEVNFELINESLIKELEKFEPTGYGNFAPVFITKGVNVREAKLVGTDGKHLKLKLSQNEVVFNAIWFNIPSGYILDSSILCDVAYTIETNTWNGRSQIQLKVKDIKVV</sequence>
<evidence type="ECO:0000256" key="1">
    <source>
        <dbReference type="ARBA" id="ARBA00005915"/>
    </source>
</evidence>
<dbReference type="InterPro" id="IPR003156">
    <property type="entry name" value="DHHA1_dom"/>
</dbReference>
<keyword evidence="3" id="KW-0540">Nuclease</keyword>
<dbReference type="InterPro" id="IPR004610">
    <property type="entry name" value="RecJ"/>
</dbReference>
<dbReference type="Pfam" id="PF02272">
    <property type="entry name" value="DHHA1"/>
    <property type="match status" value="1"/>
</dbReference>